<evidence type="ECO:0000313" key="11">
    <source>
        <dbReference type="EMBL" id="MBK1782376.1"/>
    </source>
</evidence>
<evidence type="ECO:0000256" key="8">
    <source>
        <dbReference type="ARBA" id="ARBA00023209"/>
    </source>
</evidence>
<feature type="transmembrane region" description="Helical" evidence="10">
    <location>
        <begin position="82"/>
        <end position="101"/>
    </location>
</feature>
<comment type="similarity">
    <text evidence="10">Belongs to the PlsY family.</text>
</comment>
<dbReference type="RefSeq" id="WP_200238898.1">
    <property type="nucleotide sequence ID" value="NZ_JAENGP010000018.1"/>
</dbReference>
<evidence type="ECO:0000256" key="9">
    <source>
        <dbReference type="ARBA" id="ARBA00023264"/>
    </source>
</evidence>
<comment type="function">
    <text evidence="10">Catalyzes the transfer of an acyl group from acyl-phosphate (acyl-PO(4)) to glycerol-3-phosphate (G3P) to form lysophosphatidic acid (LPA). This enzyme utilizes acyl-phosphate as fatty acyl donor, but not acyl-CoA or acyl-ACP.</text>
</comment>
<dbReference type="PANTHER" id="PTHR30309:SF0">
    <property type="entry name" value="GLYCEROL-3-PHOSPHATE ACYLTRANSFERASE-RELATED"/>
    <property type="match status" value="1"/>
</dbReference>
<evidence type="ECO:0000256" key="6">
    <source>
        <dbReference type="ARBA" id="ARBA00023098"/>
    </source>
</evidence>
<dbReference type="PANTHER" id="PTHR30309">
    <property type="entry name" value="INNER MEMBRANE PROTEIN YGIH"/>
    <property type="match status" value="1"/>
</dbReference>
<dbReference type="NCBIfam" id="TIGR00023">
    <property type="entry name" value="glycerol-3-phosphate 1-O-acyltransferase PlsY"/>
    <property type="match status" value="1"/>
</dbReference>
<organism evidence="11 12">
    <name type="scientific">Advenella mandrilli</name>
    <dbReference type="NCBI Taxonomy" id="2800330"/>
    <lineage>
        <taxon>Bacteria</taxon>
        <taxon>Pseudomonadati</taxon>
        <taxon>Pseudomonadota</taxon>
        <taxon>Betaproteobacteria</taxon>
        <taxon>Burkholderiales</taxon>
        <taxon>Alcaligenaceae</taxon>
    </lineage>
</organism>
<sequence>MNSILASIIAIILAYLAGSIPFAIITSKLFGLKDPRTFGSGNPGATNVLRTGNKLAAALTLFGDAFKGWLAVYIAIKFAPDLNLTVTGVALVALAVFLGHLHSVFLKFKGGKGVATAIGILLAIQPWLAMATLATWIIIAVFFRYSSLAAIIAAIFAPFYYYAGHQIAWYRLPEIFWVICLISFLLIYKHKKNIANLLAGTESRLGQKNRQKT</sequence>
<proteinExistence type="inferred from homology"/>
<dbReference type="InterPro" id="IPR003811">
    <property type="entry name" value="G3P_acylTferase_PlsY"/>
</dbReference>
<feature type="transmembrane region" description="Helical" evidence="10">
    <location>
        <begin position="145"/>
        <end position="163"/>
    </location>
</feature>
<comment type="pathway">
    <text evidence="10">Lipid metabolism; phospholipid metabolism.</text>
</comment>
<evidence type="ECO:0000256" key="5">
    <source>
        <dbReference type="ARBA" id="ARBA00022989"/>
    </source>
</evidence>
<feature type="transmembrane region" description="Helical" evidence="10">
    <location>
        <begin position="170"/>
        <end position="188"/>
    </location>
</feature>
<evidence type="ECO:0000256" key="2">
    <source>
        <dbReference type="ARBA" id="ARBA00022516"/>
    </source>
</evidence>
<dbReference type="EC" id="2.3.1.275" evidence="10"/>
<dbReference type="Proteomes" id="UP000635316">
    <property type="component" value="Unassembled WGS sequence"/>
</dbReference>
<keyword evidence="1 10" id="KW-1003">Cell membrane</keyword>
<evidence type="ECO:0000313" key="12">
    <source>
        <dbReference type="Proteomes" id="UP000635316"/>
    </source>
</evidence>
<comment type="subunit">
    <text evidence="10">Probably interacts with PlsX.</text>
</comment>
<keyword evidence="8 10" id="KW-0594">Phospholipid biosynthesis</keyword>
<gene>
    <name evidence="10 11" type="primary">plsY</name>
    <name evidence="11" type="ORF">JHL22_14260</name>
</gene>
<evidence type="ECO:0000256" key="7">
    <source>
        <dbReference type="ARBA" id="ARBA00023136"/>
    </source>
</evidence>
<keyword evidence="6 10" id="KW-0443">Lipid metabolism</keyword>
<evidence type="ECO:0000256" key="10">
    <source>
        <dbReference type="HAMAP-Rule" id="MF_01043"/>
    </source>
</evidence>
<comment type="catalytic activity">
    <reaction evidence="10">
        <text>an acyl phosphate + sn-glycerol 3-phosphate = a 1-acyl-sn-glycero-3-phosphate + phosphate</text>
        <dbReference type="Rhea" id="RHEA:34075"/>
        <dbReference type="ChEBI" id="CHEBI:43474"/>
        <dbReference type="ChEBI" id="CHEBI:57597"/>
        <dbReference type="ChEBI" id="CHEBI:57970"/>
        <dbReference type="ChEBI" id="CHEBI:59918"/>
        <dbReference type="EC" id="2.3.1.275"/>
    </reaction>
</comment>
<dbReference type="HAMAP" id="MF_01043">
    <property type="entry name" value="PlsY"/>
    <property type="match status" value="1"/>
</dbReference>
<keyword evidence="7 10" id="KW-0472">Membrane</keyword>
<keyword evidence="12" id="KW-1185">Reference proteome</keyword>
<comment type="subcellular location">
    <subcellularLocation>
        <location evidence="10">Cell membrane</location>
        <topology evidence="10">Multi-pass membrane protein</topology>
    </subcellularLocation>
</comment>
<dbReference type="Pfam" id="PF02660">
    <property type="entry name" value="G3P_acyltransf"/>
    <property type="match status" value="1"/>
</dbReference>
<keyword evidence="3 10" id="KW-0808">Transferase</keyword>
<dbReference type="SMART" id="SM01207">
    <property type="entry name" value="G3P_acyltransf"/>
    <property type="match status" value="1"/>
</dbReference>
<keyword evidence="4 10" id="KW-0812">Transmembrane</keyword>
<keyword evidence="9 10" id="KW-1208">Phospholipid metabolism</keyword>
<comment type="caution">
    <text evidence="11">The sequence shown here is derived from an EMBL/GenBank/DDBJ whole genome shotgun (WGS) entry which is preliminary data.</text>
</comment>
<name>A0ABS1EHB6_9BURK</name>
<reference evidence="11 12" key="1">
    <citation type="submission" date="2020-12" db="EMBL/GenBank/DDBJ databases">
        <authorList>
            <person name="Lu T."/>
            <person name="Wang Q."/>
            <person name="Han X."/>
        </authorList>
    </citation>
    <scope>NUCLEOTIDE SEQUENCE [LARGE SCALE GENOMIC DNA]</scope>
    <source>
        <strain evidence="11 12">WQ 585</strain>
    </source>
</reference>
<accession>A0ABS1EHB6</accession>
<feature type="transmembrane region" description="Helical" evidence="10">
    <location>
        <begin position="6"/>
        <end position="26"/>
    </location>
</feature>
<evidence type="ECO:0000256" key="3">
    <source>
        <dbReference type="ARBA" id="ARBA00022679"/>
    </source>
</evidence>
<dbReference type="EMBL" id="JAENGP010000018">
    <property type="protein sequence ID" value="MBK1782376.1"/>
    <property type="molecule type" value="Genomic_DNA"/>
</dbReference>
<evidence type="ECO:0000256" key="4">
    <source>
        <dbReference type="ARBA" id="ARBA00022692"/>
    </source>
</evidence>
<protein>
    <recommendedName>
        <fullName evidence="10">Glycerol-3-phosphate acyltransferase</fullName>
    </recommendedName>
    <alternativeName>
        <fullName evidence="10">Acyl-PO4 G3P acyltransferase</fullName>
    </alternativeName>
    <alternativeName>
        <fullName evidence="10">Acyl-phosphate--glycerol-3-phosphate acyltransferase</fullName>
    </alternativeName>
    <alternativeName>
        <fullName evidence="10">G3P acyltransferase</fullName>
        <shortName evidence="10">GPAT</shortName>
        <ecNumber evidence="10">2.3.1.275</ecNumber>
    </alternativeName>
    <alternativeName>
        <fullName evidence="10">Lysophosphatidic acid synthase</fullName>
        <shortName evidence="10">LPA synthase</shortName>
    </alternativeName>
</protein>
<feature type="transmembrane region" description="Helical" evidence="10">
    <location>
        <begin position="113"/>
        <end position="139"/>
    </location>
</feature>
<keyword evidence="2 10" id="KW-0444">Lipid biosynthesis</keyword>
<evidence type="ECO:0000256" key="1">
    <source>
        <dbReference type="ARBA" id="ARBA00022475"/>
    </source>
</evidence>
<keyword evidence="5 10" id="KW-1133">Transmembrane helix</keyword>